<proteinExistence type="predicted"/>
<organism evidence="1 2">
    <name type="scientific">Streptomyces rhizosphaericus</name>
    <dbReference type="NCBI Taxonomy" id="114699"/>
    <lineage>
        <taxon>Bacteria</taxon>
        <taxon>Bacillati</taxon>
        <taxon>Actinomycetota</taxon>
        <taxon>Actinomycetes</taxon>
        <taxon>Kitasatosporales</taxon>
        <taxon>Streptomycetaceae</taxon>
        <taxon>Streptomyces</taxon>
        <taxon>Streptomyces violaceusniger group</taxon>
    </lineage>
</organism>
<dbReference type="Proteomes" id="UP001500418">
    <property type="component" value="Unassembled WGS sequence"/>
</dbReference>
<accession>A0ABN1RSN6</accession>
<dbReference type="InterPro" id="IPR006748">
    <property type="entry name" value="NH2Glyco/OHUrea_AB-resist_kin"/>
</dbReference>
<protein>
    <submittedName>
        <fullName evidence="1">Aminoglycoside phosphotransferase family protein</fullName>
    </submittedName>
</protein>
<evidence type="ECO:0000313" key="2">
    <source>
        <dbReference type="Proteomes" id="UP001500418"/>
    </source>
</evidence>
<dbReference type="EMBL" id="BAAAID010000167">
    <property type="protein sequence ID" value="GAA0962906.1"/>
    <property type="molecule type" value="Genomic_DNA"/>
</dbReference>
<dbReference type="Pfam" id="PF04655">
    <property type="entry name" value="APH_6_hur"/>
    <property type="match status" value="1"/>
</dbReference>
<comment type="caution">
    <text evidence="1">The sequence shown here is derived from an EMBL/GenBank/DDBJ whole genome shotgun (WGS) entry which is preliminary data.</text>
</comment>
<evidence type="ECO:0000313" key="1">
    <source>
        <dbReference type="EMBL" id="GAA0962906.1"/>
    </source>
</evidence>
<reference evidence="1 2" key="1">
    <citation type="journal article" date="2019" name="Int. J. Syst. Evol. Microbiol.">
        <title>The Global Catalogue of Microorganisms (GCM) 10K type strain sequencing project: providing services to taxonomists for standard genome sequencing and annotation.</title>
        <authorList>
            <consortium name="The Broad Institute Genomics Platform"/>
            <consortium name="The Broad Institute Genome Sequencing Center for Infectious Disease"/>
            <person name="Wu L."/>
            <person name="Ma J."/>
        </authorList>
    </citation>
    <scope>NUCLEOTIDE SEQUENCE [LARGE SCALE GENOMIC DNA]</scope>
    <source>
        <strain evidence="1 2">JCM 11444</strain>
    </source>
</reference>
<sequence>MASAPRPDGRDTDRVPVPKRLLDALSDDPASAVRSWLDALPGTAGRQLAAWELTLERVAMPGGRHGLVALVRQAGGAPAALKFPVPGPDADRERAALAHWNGWGAARLLRADPDTGALLLERLHGAVSLRSLPEPKALLEAAGTVRRLWVPPPEGHPFASVSGRTEEEREILRVLGTGGWAAEARPLTDEALELRAALPSEPPEEVLLHGAFRQGKVLAGERAPWLAVGPAPVVGERAYDLARLVLDRCEDLAAGPGPAAAARRRVAKLADSLDVDRDRLRGWSLYRAVETGLRHAAAGDHRRAELLLEFAGWL</sequence>
<gene>
    <name evidence="1" type="ORF">GCM10009575_098180</name>
</gene>
<keyword evidence="2" id="KW-1185">Reference proteome</keyword>
<name>A0ABN1RSN6_9ACTN</name>